<feature type="non-terminal residue" evidence="3">
    <location>
        <position position="1"/>
    </location>
</feature>
<name>A0A3P6E9W5_BRAOL</name>
<evidence type="ECO:0000313" key="3">
    <source>
        <dbReference type="EMBL" id="VDD32074.1"/>
    </source>
</evidence>
<feature type="domain" description="Zinc knuckle CX2CX4HX4C" evidence="2">
    <location>
        <begin position="21"/>
        <end position="63"/>
    </location>
</feature>
<protein>
    <recommendedName>
        <fullName evidence="2">Zinc knuckle CX2CX4HX4C domain-containing protein</fullName>
    </recommendedName>
</protein>
<gene>
    <name evidence="3" type="ORF">BOLC9T57397H</name>
</gene>
<evidence type="ECO:0000259" key="2">
    <source>
        <dbReference type="Pfam" id="PF14392"/>
    </source>
</evidence>
<accession>A0A3P6E9W5</accession>
<organism evidence="3">
    <name type="scientific">Brassica oleracea</name>
    <name type="common">Wild cabbage</name>
    <dbReference type="NCBI Taxonomy" id="3712"/>
    <lineage>
        <taxon>Eukaryota</taxon>
        <taxon>Viridiplantae</taxon>
        <taxon>Streptophyta</taxon>
        <taxon>Embryophyta</taxon>
        <taxon>Tracheophyta</taxon>
        <taxon>Spermatophyta</taxon>
        <taxon>Magnoliopsida</taxon>
        <taxon>eudicotyledons</taxon>
        <taxon>Gunneridae</taxon>
        <taxon>Pentapetalae</taxon>
        <taxon>rosids</taxon>
        <taxon>malvids</taxon>
        <taxon>Brassicales</taxon>
        <taxon>Brassicaceae</taxon>
        <taxon>Brassiceae</taxon>
        <taxon>Brassica</taxon>
    </lineage>
</organism>
<reference evidence="3" key="1">
    <citation type="submission" date="2018-11" db="EMBL/GenBank/DDBJ databases">
        <authorList>
            <consortium name="Genoscope - CEA"/>
            <person name="William W."/>
        </authorList>
    </citation>
    <scope>NUCLEOTIDE SEQUENCE</scope>
</reference>
<dbReference type="InterPro" id="IPR025836">
    <property type="entry name" value="Zn_knuckle_CX2CX4HX4C"/>
</dbReference>
<sequence>DVSTRDIKEAHIRVEVNGLLPLEMKSKIELPSGEVTEIEFEYIKIEKHCFTCFSLLHEENNCPRRTQDRIPVKDRKLGIMQALAVECIEAEKRRHDEQRGYQSRDTRRPAPREETLEYH</sequence>
<proteinExistence type="predicted"/>
<evidence type="ECO:0000256" key="1">
    <source>
        <dbReference type="SAM" id="MobiDB-lite"/>
    </source>
</evidence>
<dbReference type="Pfam" id="PF14392">
    <property type="entry name" value="zf-CCHC_4"/>
    <property type="match status" value="1"/>
</dbReference>
<dbReference type="EMBL" id="LR031875">
    <property type="protein sequence ID" value="VDD32074.1"/>
    <property type="molecule type" value="Genomic_DNA"/>
</dbReference>
<dbReference type="AlphaFoldDB" id="A0A3P6E9W5"/>
<feature type="region of interest" description="Disordered" evidence="1">
    <location>
        <begin position="93"/>
        <end position="119"/>
    </location>
</feature>